<dbReference type="GeneID" id="96010780"/>
<accession>A0AB34KAM5</accession>
<dbReference type="GO" id="GO:0005506">
    <property type="term" value="F:iron ion binding"/>
    <property type="evidence" value="ECO:0007669"/>
    <property type="project" value="InterPro"/>
</dbReference>
<comment type="similarity">
    <text evidence="1">Belongs to the cytochrome P450 family.</text>
</comment>
<dbReference type="GO" id="GO:0020037">
    <property type="term" value="F:heme binding"/>
    <property type="evidence" value="ECO:0007669"/>
    <property type="project" value="InterPro"/>
</dbReference>
<keyword evidence="4" id="KW-0560">Oxidoreductase</keyword>
<dbReference type="AlphaFoldDB" id="A0AB34KAM5"/>
<keyword evidence="2" id="KW-0349">Heme</keyword>
<evidence type="ECO:0000256" key="3">
    <source>
        <dbReference type="ARBA" id="ARBA00022723"/>
    </source>
</evidence>
<evidence type="ECO:0000256" key="4">
    <source>
        <dbReference type="ARBA" id="ARBA00023002"/>
    </source>
</evidence>
<evidence type="ECO:0000256" key="2">
    <source>
        <dbReference type="ARBA" id="ARBA00022617"/>
    </source>
</evidence>
<name>A0AB34KAM5_9PEZI</name>
<reference evidence="9 10" key="1">
    <citation type="journal article" date="2020" name="Microbiol. Resour. Announc.">
        <title>Draft Genome Sequence of a Cladosporium Species Isolated from the Mesophotic Ascidian Didemnum maculosum.</title>
        <authorList>
            <person name="Gioti A."/>
            <person name="Siaperas R."/>
            <person name="Nikolaivits E."/>
            <person name="Le Goff G."/>
            <person name="Ouazzani J."/>
            <person name="Kotoulas G."/>
            <person name="Topakas E."/>
        </authorList>
    </citation>
    <scope>NUCLEOTIDE SEQUENCE [LARGE SCALE GENOMIC DNA]</scope>
    <source>
        <strain evidence="9 10">TM138-S3</strain>
    </source>
</reference>
<evidence type="ECO:0000313" key="9">
    <source>
        <dbReference type="EMBL" id="KAL1581894.1"/>
    </source>
</evidence>
<evidence type="ECO:0000313" key="10">
    <source>
        <dbReference type="Proteomes" id="UP000803884"/>
    </source>
</evidence>
<dbReference type="PRINTS" id="PR00359">
    <property type="entry name" value="BP450"/>
</dbReference>
<evidence type="ECO:0000256" key="5">
    <source>
        <dbReference type="ARBA" id="ARBA00023004"/>
    </source>
</evidence>
<keyword evidence="7" id="KW-0175">Coiled coil</keyword>
<feature type="region of interest" description="Disordered" evidence="8">
    <location>
        <begin position="1"/>
        <end position="25"/>
    </location>
</feature>
<evidence type="ECO:0000256" key="7">
    <source>
        <dbReference type="SAM" id="Coils"/>
    </source>
</evidence>
<dbReference type="GO" id="GO:0004497">
    <property type="term" value="F:monooxygenase activity"/>
    <property type="evidence" value="ECO:0007669"/>
    <property type="project" value="UniProtKB-KW"/>
</dbReference>
<proteinExistence type="inferred from homology"/>
<organism evidence="9 10">
    <name type="scientific">Cladosporium halotolerans</name>
    <dbReference type="NCBI Taxonomy" id="1052096"/>
    <lineage>
        <taxon>Eukaryota</taxon>
        <taxon>Fungi</taxon>
        <taxon>Dikarya</taxon>
        <taxon>Ascomycota</taxon>
        <taxon>Pezizomycotina</taxon>
        <taxon>Dothideomycetes</taxon>
        <taxon>Dothideomycetidae</taxon>
        <taxon>Cladosporiales</taxon>
        <taxon>Cladosporiaceae</taxon>
        <taxon>Cladosporium</taxon>
    </lineage>
</organism>
<dbReference type="InterPro" id="IPR001128">
    <property type="entry name" value="Cyt_P450"/>
</dbReference>
<dbReference type="Pfam" id="PF00067">
    <property type="entry name" value="p450"/>
    <property type="match status" value="1"/>
</dbReference>
<dbReference type="InterPro" id="IPR036396">
    <property type="entry name" value="Cyt_P450_sf"/>
</dbReference>
<dbReference type="EMBL" id="JAAQHG020000106">
    <property type="protein sequence ID" value="KAL1581894.1"/>
    <property type="molecule type" value="Genomic_DNA"/>
</dbReference>
<keyword evidence="10" id="KW-1185">Reference proteome</keyword>
<dbReference type="SUPFAM" id="SSF48264">
    <property type="entry name" value="Cytochrome P450"/>
    <property type="match status" value="1"/>
</dbReference>
<dbReference type="PANTHER" id="PTHR46696">
    <property type="entry name" value="P450, PUTATIVE (EUROFUNG)-RELATED"/>
    <property type="match status" value="1"/>
</dbReference>
<dbReference type="CDD" id="cd11030">
    <property type="entry name" value="CYP105-like"/>
    <property type="match status" value="1"/>
</dbReference>
<feature type="coiled-coil region" evidence="7">
    <location>
        <begin position="177"/>
        <end position="204"/>
    </location>
</feature>
<dbReference type="GO" id="GO:0016705">
    <property type="term" value="F:oxidoreductase activity, acting on paired donors, with incorporation or reduction of molecular oxygen"/>
    <property type="evidence" value="ECO:0007669"/>
    <property type="project" value="InterPro"/>
</dbReference>
<evidence type="ECO:0000256" key="8">
    <source>
        <dbReference type="SAM" id="MobiDB-lite"/>
    </source>
</evidence>
<sequence>MASQQLPEFPFAREHGYNPSPLNAKLRHEDPVSKVKLYDGSQAWIITKHEDCCEILDSSKLSADRRSHGYPEIHPGGHKAKHAKPTFINLDDPDHDKQRRMLESEFTPETVNKKWRPIMEHTVDIILDKFIQKGRDQQPIDFMEEFANIVPPQVIYKVLGAPEKDVERLSKDSELRNTTARDAAESANKELNDYMKDLVKQKIQQPRDDVISKLVVEQYKSGNLSEGDITTLAFLVLTAGNAALINSIGLGTLTLMQHPSQLVQFKKNPSMAAQIVNEITRYHTISALNSRRAATENMDIRGKQVKKGEGVICSVQAGNRDEDKFSDPETFDIRRHFDKEDSLGFGYGPHRCQGEAISRVELEIVFTKLFQKLPSLRLAKSPMNFIPPGAKHLKGSTLFTSKSLRPP</sequence>
<evidence type="ECO:0000256" key="1">
    <source>
        <dbReference type="ARBA" id="ARBA00010617"/>
    </source>
</evidence>
<evidence type="ECO:0008006" key="11">
    <source>
        <dbReference type="Google" id="ProtNLM"/>
    </source>
</evidence>
<dbReference type="Proteomes" id="UP000803884">
    <property type="component" value="Unassembled WGS sequence"/>
</dbReference>
<keyword evidence="6" id="KW-0503">Monooxygenase</keyword>
<keyword evidence="5" id="KW-0408">Iron</keyword>
<dbReference type="Gene3D" id="1.10.630.10">
    <property type="entry name" value="Cytochrome P450"/>
    <property type="match status" value="1"/>
</dbReference>
<evidence type="ECO:0000256" key="6">
    <source>
        <dbReference type="ARBA" id="ARBA00023033"/>
    </source>
</evidence>
<dbReference type="RefSeq" id="XP_069225002.1">
    <property type="nucleotide sequence ID" value="XM_069377942.1"/>
</dbReference>
<dbReference type="FunFam" id="1.10.630.10:FF:000018">
    <property type="entry name" value="Cytochrome P450 monooxygenase"/>
    <property type="match status" value="1"/>
</dbReference>
<protein>
    <recommendedName>
        <fullName evidence="11">Cytochrome P450</fullName>
    </recommendedName>
</protein>
<dbReference type="PANTHER" id="PTHR46696:SF6">
    <property type="entry name" value="P450, PUTATIVE (EUROFUNG)-RELATED"/>
    <property type="match status" value="1"/>
</dbReference>
<gene>
    <name evidence="9" type="ORF">WHR41_09339</name>
</gene>
<dbReference type="InterPro" id="IPR002397">
    <property type="entry name" value="Cyt_P450_B"/>
</dbReference>
<keyword evidence="3" id="KW-0479">Metal-binding</keyword>
<comment type="caution">
    <text evidence="9">The sequence shown here is derived from an EMBL/GenBank/DDBJ whole genome shotgun (WGS) entry which is preliminary data.</text>
</comment>